<keyword evidence="2" id="KW-1185">Reference proteome</keyword>
<gene>
    <name evidence="1" type="ORF">FA95DRAFT_1679142</name>
</gene>
<organism evidence="1 2">
    <name type="scientific">Auriscalpium vulgare</name>
    <dbReference type="NCBI Taxonomy" id="40419"/>
    <lineage>
        <taxon>Eukaryota</taxon>
        <taxon>Fungi</taxon>
        <taxon>Dikarya</taxon>
        <taxon>Basidiomycota</taxon>
        <taxon>Agaricomycotina</taxon>
        <taxon>Agaricomycetes</taxon>
        <taxon>Russulales</taxon>
        <taxon>Auriscalpiaceae</taxon>
        <taxon>Auriscalpium</taxon>
    </lineage>
</organism>
<sequence length="397" mass="44834">MDSLPPELLLHILQFTERQDRFRLRSVNRRFCQLATPFALHTKKLYLNSRARTQLLLKAISIRNYIGNVEIAFSDYIGMDARGERNKRKERMAFLDSLVASVAMFKTLPSFQTLTVLFPSSDSLCGGSEEWLLPARSSECTDFVRQRAVLDALRVSGPLTALRTLNIHRLIAAHHPTAFASFVSNNPYPQLTHLRLSTIAYAILPHKIQWLEMAGFWQLSVLPLVRFCSATLTDLDLESAEDIGAPVVSFATLYIPHLTRLSLTRILFNDETGTEAFILRHASTLTALKLPYCKVAFGAHETAPARTWADIYRTLGDGLTLLSETWPFVQRDWIWVEIGLPYHTAYVQASPGARFEWRRQRPGATEHPRDNAAWDDLLLTVRARASGQSAQGVQSVV</sequence>
<reference evidence="1" key="2">
    <citation type="journal article" date="2022" name="New Phytol.">
        <title>Evolutionary transition to the ectomycorrhizal habit in the genomes of a hyperdiverse lineage of mushroom-forming fungi.</title>
        <authorList>
            <person name="Looney B."/>
            <person name="Miyauchi S."/>
            <person name="Morin E."/>
            <person name="Drula E."/>
            <person name="Courty P.E."/>
            <person name="Kohler A."/>
            <person name="Kuo A."/>
            <person name="LaButti K."/>
            <person name="Pangilinan J."/>
            <person name="Lipzen A."/>
            <person name="Riley R."/>
            <person name="Andreopoulos W."/>
            <person name="He G."/>
            <person name="Johnson J."/>
            <person name="Nolan M."/>
            <person name="Tritt A."/>
            <person name="Barry K.W."/>
            <person name="Grigoriev I.V."/>
            <person name="Nagy L.G."/>
            <person name="Hibbett D."/>
            <person name="Henrissat B."/>
            <person name="Matheny P.B."/>
            <person name="Labbe J."/>
            <person name="Martin F.M."/>
        </authorList>
    </citation>
    <scope>NUCLEOTIDE SEQUENCE</scope>
    <source>
        <strain evidence="1">FP105234-sp</strain>
    </source>
</reference>
<feature type="non-terminal residue" evidence="1">
    <location>
        <position position="1"/>
    </location>
</feature>
<dbReference type="Proteomes" id="UP000814033">
    <property type="component" value="Unassembled WGS sequence"/>
</dbReference>
<dbReference type="EMBL" id="MU275906">
    <property type="protein sequence ID" value="KAI0047360.1"/>
    <property type="molecule type" value="Genomic_DNA"/>
</dbReference>
<comment type="caution">
    <text evidence="1">The sequence shown here is derived from an EMBL/GenBank/DDBJ whole genome shotgun (WGS) entry which is preliminary data.</text>
</comment>
<accession>A0ACB8RTI2</accession>
<evidence type="ECO:0000313" key="1">
    <source>
        <dbReference type="EMBL" id="KAI0047360.1"/>
    </source>
</evidence>
<proteinExistence type="predicted"/>
<reference evidence="1" key="1">
    <citation type="submission" date="2021-02" db="EMBL/GenBank/DDBJ databases">
        <authorList>
            <consortium name="DOE Joint Genome Institute"/>
            <person name="Ahrendt S."/>
            <person name="Looney B.P."/>
            <person name="Miyauchi S."/>
            <person name="Morin E."/>
            <person name="Drula E."/>
            <person name="Courty P.E."/>
            <person name="Chicoki N."/>
            <person name="Fauchery L."/>
            <person name="Kohler A."/>
            <person name="Kuo A."/>
            <person name="Labutti K."/>
            <person name="Pangilinan J."/>
            <person name="Lipzen A."/>
            <person name="Riley R."/>
            <person name="Andreopoulos W."/>
            <person name="He G."/>
            <person name="Johnson J."/>
            <person name="Barry K.W."/>
            <person name="Grigoriev I.V."/>
            <person name="Nagy L."/>
            <person name="Hibbett D."/>
            <person name="Henrissat B."/>
            <person name="Matheny P.B."/>
            <person name="Labbe J."/>
            <person name="Martin F."/>
        </authorList>
    </citation>
    <scope>NUCLEOTIDE SEQUENCE</scope>
    <source>
        <strain evidence="1">FP105234-sp</strain>
    </source>
</reference>
<evidence type="ECO:0000313" key="2">
    <source>
        <dbReference type="Proteomes" id="UP000814033"/>
    </source>
</evidence>
<name>A0ACB8RTI2_9AGAM</name>
<protein>
    <submittedName>
        <fullName evidence="1">Uncharacterized protein</fullName>
    </submittedName>
</protein>